<proteinExistence type="predicted"/>
<sequence>MQRTKRILAAAVEVERNESLDADIPTEIFGLTEDSDLYQNGDNSLLNNNTEILSDFSDFSEFDPDYYPSDVEDEEFPILEYFKNKKEVSSLVSNTGSITVHENKSVELDQECETVLSIENNEFSSKEYASNSGSQNGDNFQARSKPKQKKKPVDRDFCYFCEGLVLNFARHICRNHSGEVEVQRILSKPVKSKERKDLITSLRKKGNYLRNSETCYKAVKRPLNPLDKEKAIPCIYCYGFYAPRQLWRHKKNCKENPNIDGNLTDCTRRYFKRIITDDDLIMKVFPKMRPDKISVIAQNDSLICAFGSRYIKVHRESHFVNVASRKMRELARLLIAVRDINKSVKSLMDLLQPKYYDILIEATKIVAKYDKTKECFKSPTFAMNISTTLKQCCDLALVFALKRKDIYSTVSVAEAEAAIKTMSQLISANWKYDISTEAANNLSTNKWNKITIVPLATDLKKLKDYLTMKSKLAKDKILEDINNKEAYRILLETVYCRVILLNRRRPGELQRLLLETYEKCIQNEGQHYEEFFDVVSPTEKILLKRFRRVVIPGKRHRGVPVLFSIDVQEDITILLKARPNVVDQTNKYLFAPPHSQHHIVGYKILAKYAKSSGAERYDALTSTRLRKHLATLSQIFNMTESDLEQLSSFMGHTPGTHKNFYRLPQDVYQSSKVAKILLLMEQGLAANFKGKSIDEIDINLEDDLGNETAIEDDFPEIEPQSMLEETELENDVNKEPNSEENTKDQKNLTSRNPIIRIKWTEHQKKIVSKFFVNHIRNKKPPKRHECEELIKANPEILANKNWTKIKVFVQNLYCKKC</sequence>
<dbReference type="PANTHER" id="PTHR33480:SF1">
    <property type="entry name" value="TYR RECOMBINASE DOMAIN-CONTAINING PROTEIN"/>
    <property type="match status" value="1"/>
</dbReference>
<dbReference type="PANTHER" id="PTHR33480">
    <property type="entry name" value="SET DOMAIN-CONTAINING PROTEIN-RELATED"/>
    <property type="match status" value="1"/>
</dbReference>
<gene>
    <name evidence="2" type="primary">LOC114346519</name>
</gene>
<organism evidence="2">
    <name type="scientific">Diabrotica virgifera virgifera</name>
    <name type="common">western corn rootworm</name>
    <dbReference type="NCBI Taxonomy" id="50390"/>
    <lineage>
        <taxon>Eukaryota</taxon>
        <taxon>Metazoa</taxon>
        <taxon>Ecdysozoa</taxon>
        <taxon>Arthropoda</taxon>
        <taxon>Hexapoda</taxon>
        <taxon>Insecta</taxon>
        <taxon>Pterygota</taxon>
        <taxon>Neoptera</taxon>
        <taxon>Endopterygota</taxon>
        <taxon>Coleoptera</taxon>
        <taxon>Polyphaga</taxon>
        <taxon>Cucujiformia</taxon>
        <taxon>Chrysomeloidea</taxon>
        <taxon>Chrysomelidae</taxon>
        <taxon>Galerucinae</taxon>
        <taxon>Diabroticina</taxon>
        <taxon>Diabroticites</taxon>
        <taxon>Diabrotica</taxon>
    </lineage>
</organism>
<dbReference type="RefSeq" id="XP_028153061.1">
    <property type="nucleotide sequence ID" value="XM_028297260.1"/>
</dbReference>
<feature type="region of interest" description="Disordered" evidence="1">
    <location>
        <begin position="726"/>
        <end position="747"/>
    </location>
</feature>
<feature type="compositionally biased region" description="Polar residues" evidence="1">
    <location>
        <begin position="126"/>
        <end position="142"/>
    </location>
</feature>
<reference evidence="2" key="1">
    <citation type="submission" date="2025-08" db="UniProtKB">
        <authorList>
            <consortium name="RefSeq"/>
        </authorList>
    </citation>
    <scope>IDENTIFICATION</scope>
    <source>
        <tissue evidence="2">Whole insect</tissue>
    </source>
</reference>
<name>A0A6P7GTD0_DIAVI</name>
<evidence type="ECO:0000256" key="1">
    <source>
        <dbReference type="SAM" id="MobiDB-lite"/>
    </source>
</evidence>
<dbReference type="InParanoid" id="A0A6P7GTD0"/>
<evidence type="ECO:0000313" key="2">
    <source>
        <dbReference type="RefSeq" id="XP_028153061.1"/>
    </source>
</evidence>
<feature type="compositionally biased region" description="Basic and acidic residues" evidence="1">
    <location>
        <begin position="731"/>
        <end position="746"/>
    </location>
</feature>
<protein>
    <submittedName>
        <fullName evidence="2">Uncharacterized protein LOC114346519</fullName>
    </submittedName>
</protein>
<accession>A0A6P7GTD0</accession>
<dbReference type="AlphaFoldDB" id="A0A6P7GTD0"/>
<feature type="region of interest" description="Disordered" evidence="1">
    <location>
        <begin position="126"/>
        <end position="148"/>
    </location>
</feature>